<keyword evidence="3" id="KW-1185">Reference proteome</keyword>
<protein>
    <submittedName>
        <fullName evidence="2">Protein phosphatase 2C domain-containing protein</fullName>
    </submittedName>
</protein>
<evidence type="ECO:0000313" key="2">
    <source>
        <dbReference type="EMBL" id="MXN64628.1"/>
    </source>
</evidence>
<evidence type="ECO:0000259" key="1">
    <source>
        <dbReference type="Pfam" id="PF13672"/>
    </source>
</evidence>
<gene>
    <name evidence="2" type="ORF">GR183_06900</name>
</gene>
<reference evidence="2 3" key="1">
    <citation type="submission" date="2019-12" db="EMBL/GenBank/DDBJ databases">
        <authorList>
            <person name="Li M."/>
        </authorList>
    </citation>
    <scope>NUCLEOTIDE SEQUENCE [LARGE SCALE GENOMIC DNA]</scope>
    <source>
        <strain evidence="2 3">GBMRC 2046</strain>
    </source>
</reference>
<proteinExistence type="predicted"/>
<dbReference type="AlphaFoldDB" id="A0A7X3LT56"/>
<dbReference type="Gene3D" id="3.60.40.10">
    <property type="entry name" value="PPM-type phosphatase domain"/>
    <property type="match status" value="1"/>
</dbReference>
<comment type="caution">
    <text evidence="2">The sequence shown here is derived from an EMBL/GenBank/DDBJ whole genome shotgun (WGS) entry which is preliminary data.</text>
</comment>
<evidence type="ECO:0000313" key="3">
    <source>
        <dbReference type="Proteomes" id="UP000433101"/>
    </source>
</evidence>
<organism evidence="2 3">
    <name type="scientific">Stappia sediminis</name>
    <dbReference type="NCBI Taxonomy" id="2692190"/>
    <lineage>
        <taxon>Bacteria</taxon>
        <taxon>Pseudomonadati</taxon>
        <taxon>Pseudomonadota</taxon>
        <taxon>Alphaproteobacteria</taxon>
        <taxon>Hyphomicrobiales</taxon>
        <taxon>Stappiaceae</taxon>
        <taxon>Stappia</taxon>
    </lineage>
</organism>
<dbReference type="EMBL" id="WUMV01000003">
    <property type="protein sequence ID" value="MXN64628.1"/>
    <property type="molecule type" value="Genomic_DNA"/>
</dbReference>
<sequence length="248" mass="27459">MIWKWATASVIGTSHLRSGDRLQDAYSVSLIGDDHIFAVVSDGAGSAQFGAYGAWLICRFLTTRFRERLRGQSELPSDDELADWVDELRDQIADIANRRGSTRRQFAATLAAILVSPVEVLTLHVGDSAIVGRRDAEWDVLCWPENGEYASSTYFVTDDPAPRLNLARQHRKHDAFAIFSDGVGDLALSHLEQVAHPRFFEPMMRPVDAAIDEGRLIELSAKLANYLAGPSVCERTDDDKTLILISGD</sequence>
<feature type="domain" description="PPM-type phosphatase" evidence="1">
    <location>
        <begin position="11"/>
        <end position="227"/>
    </location>
</feature>
<dbReference type="Proteomes" id="UP000433101">
    <property type="component" value="Unassembled WGS sequence"/>
</dbReference>
<dbReference type="InterPro" id="IPR001932">
    <property type="entry name" value="PPM-type_phosphatase-like_dom"/>
</dbReference>
<dbReference type="Pfam" id="PF13672">
    <property type="entry name" value="PP2C_2"/>
    <property type="match status" value="1"/>
</dbReference>
<dbReference type="InterPro" id="IPR036457">
    <property type="entry name" value="PPM-type-like_dom_sf"/>
</dbReference>
<name>A0A7X3LT56_9HYPH</name>
<accession>A0A7X3LT56</accession>
<dbReference type="SUPFAM" id="SSF81606">
    <property type="entry name" value="PP2C-like"/>
    <property type="match status" value="1"/>
</dbReference>